<feature type="chain" id="PRO_5037221311" evidence="1">
    <location>
        <begin position="23"/>
        <end position="81"/>
    </location>
</feature>
<dbReference type="AlphaFoldDB" id="A0A937HEP8"/>
<evidence type="ECO:0000313" key="2">
    <source>
        <dbReference type="EMBL" id="MBL6761401.1"/>
    </source>
</evidence>
<name>A0A937HEP8_9PROT</name>
<reference evidence="2" key="1">
    <citation type="submission" date="2020-10" db="EMBL/GenBank/DDBJ databases">
        <title>Microbiome of the Black Sea water column analyzed by genome centric metagenomics.</title>
        <authorList>
            <person name="Cabello-Yeves P.J."/>
            <person name="Callieri C."/>
            <person name="Picazo A."/>
            <person name="Mehrshad M."/>
            <person name="Haro-Moreno J.M."/>
            <person name="Roda-Garcia J."/>
            <person name="Dzembekova N."/>
            <person name="Slabakova V."/>
            <person name="Slabakova N."/>
            <person name="Moncheva S."/>
            <person name="Rodriguez-Valera F."/>
        </authorList>
    </citation>
    <scope>NUCLEOTIDE SEQUENCE</scope>
    <source>
        <strain evidence="2">BS307-5m-G5</strain>
    </source>
</reference>
<comment type="caution">
    <text evidence="2">The sequence shown here is derived from an EMBL/GenBank/DDBJ whole genome shotgun (WGS) entry which is preliminary data.</text>
</comment>
<dbReference type="Proteomes" id="UP000785783">
    <property type="component" value="Unassembled WGS sequence"/>
</dbReference>
<sequence>MKKTVSALAVAAMFALPNAAVALNSSFDAMSQSGNHKFYVWCTGKDDYSATQAGDNAKAAQAALAAKAGGNCWPVWQGLEN</sequence>
<organism evidence="2 3">
    <name type="scientific">PS1 clade bacterium</name>
    <dbReference type="NCBI Taxonomy" id="2175152"/>
    <lineage>
        <taxon>Bacteria</taxon>
        <taxon>Pseudomonadati</taxon>
        <taxon>Pseudomonadota</taxon>
        <taxon>Alphaproteobacteria</taxon>
        <taxon>PS1 clade</taxon>
    </lineage>
</organism>
<dbReference type="EMBL" id="JADHOK010000011">
    <property type="protein sequence ID" value="MBL6761401.1"/>
    <property type="molecule type" value="Genomic_DNA"/>
</dbReference>
<protein>
    <submittedName>
        <fullName evidence="2">Uncharacterized protein</fullName>
    </submittedName>
</protein>
<proteinExistence type="predicted"/>
<evidence type="ECO:0000256" key="1">
    <source>
        <dbReference type="SAM" id="SignalP"/>
    </source>
</evidence>
<accession>A0A937HEP8</accession>
<feature type="signal peptide" evidence="1">
    <location>
        <begin position="1"/>
        <end position="22"/>
    </location>
</feature>
<evidence type="ECO:0000313" key="3">
    <source>
        <dbReference type="Proteomes" id="UP000785783"/>
    </source>
</evidence>
<gene>
    <name evidence="2" type="ORF">ISQ19_01755</name>
</gene>
<keyword evidence="1" id="KW-0732">Signal</keyword>